<accession>A0A5C6N1B4</accession>
<organism evidence="3 4">
    <name type="scientific">Takifugu flavidus</name>
    <name type="common">sansaifugu</name>
    <dbReference type="NCBI Taxonomy" id="433684"/>
    <lineage>
        <taxon>Eukaryota</taxon>
        <taxon>Metazoa</taxon>
        <taxon>Chordata</taxon>
        <taxon>Craniata</taxon>
        <taxon>Vertebrata</taxon>
        <taxon>Euteleostomi</taxon>
        <taxon>Actinopterygii</taxon>
        <taxon>Neopterygii</taxon>
        <taxon>Teleostei</taxon>
        <taxon>Neoteleostei</taxon>
        <taxon>Acanthomorphata</taxon>
        <taxon>Eupercaria</taxon>
        <taxon>Tetraodontiformes</taxon>
        <taxon>Tetradontoidea</taxon>
        <taxon>Tetraodontidae</taxon>
        <taxon>Takifugu</taxon>
    </lineage>
</organism>
<name>A0A5C6N1B4_9TELE</name>
<dbReference type="PANTHER" id="PTHR12458">
    <property type="entry name" value="ORF PROTEIN"/>
    <property type="match status" value="1"/>
</dbReference>
<evidence type="ECO:0000259" key="2">
    <source>
        <dbReference type="Pfam" id="PF05018"/>
    </source>
</evidence>
<keyword evidence="3" id="KW-0966">Cell projection</keyword>
<keyword evidence="4" id="KW-1185">Reference proteome</keyword>
<dbReference type="Proteomes" id="UP000324091">
    <property type="component" value="Chromosome 6"/>
</dbReference>
<sequence length="775" mass="87741">MSIPSCSPERESSAGVLPQLECPSSPPGMDQDPLSTGSPVLSPDSSSHDAALSAPALSPADSENLSPDELELLAKLEEQNRPKMNKMCSQSKNGLVQSVMDEEIKSLVTEVQGRNLQTAYLSFPLNPEDNLGISQPIFNMFLKKTGEHFFCKITIYTKCRIRRVYFSDKLYSQEELPCGREAEVSGESEAAPSINEVMADKLPGVPAGSGHQGRGSRFNNPRSGTSRQPTAAAHEYQSGFRSILSSLAWSPLKFWRTEVNTGHVKRVKDEDIKSLAIELQGRNMRTTYISYPHDPEDNVGIRQPILNLLMKNTGGDCGLEITVTDDNSIRRRIFLSTFRKEMKASVFSGCVPLRLSTYWDYIIINLAELTHQLFGSKYVKTLKIQIHANCRIQRVYFSDRLYSQQELPHDWKAEILVENEAAPSINEVMASGVPSGSGHWGHGNRYNELRSGTCCQPTAAALNYQPGFRSILYSTGWSLLKFWNIEVKNGHVKSVMDEDIRSFSIEVQGSSQTTYISFPHDLEDNLGIRQPIFNMLLKKSGEDFFCKITVTDEKSVQRQIFLSTFRKEMKARVFSGCVPIRLSTSWDYIIINLAEVTQQLFGTKYVKTVKIQIHANCRIRRVYFSDRLYSHEELPRDFKVKNLALSKMAHDIDKEMADQPSGVPTGSEYQGLDSGYNEPRSEMSCQTTAAAQDCTGWSSLKLWDIEVNTEHVKDFMEEDIKSLATEERGRNVPSSYSLDIRRSIFNMLLKMPAEYFLALIKRIWFWMHQKLFYHV</sequence>
<dbReference type="EMBL" id="RHFK02000019">
    <property type="protein sequence ID" value="TWW59480.1"/>
    <property type="molecule type" value="Genomic_DNA"/>
</dbReference>
<reference evidence="3 4" key="1">
    <citation type="submission" date="2019-04" db="EMBL/GenBank/DDBJ databases">
        <title>Chromosome genome assembly for Takifugu flavidus.</title>
        <authorList>
            <person name="Xiao S."/>
        </authorList>
    </citation>
    <scope>NUCLEOTIDE SEQUENCE [LARGE SCALE GENOMIC DNA]</scope>
    <source>
        <strain evidence="3">HTHZ2018</strain>
        <tissue evidence="3">Muscle</tissue>
    </source>
</reference>
<comment type="caution">
    <text evidence="3">The sequence shown here is derived from an EMBL/GenBank/DDBJ whole genome shotgun (WGS) entry which is preliminary data.</text>
</comment>
<feature type="region of interest" description="Disordered" evidence="1">
    <location>
        <begin position="1"/>
        <end position="65"/>
    </location>
</feature>
<protein>
    <submittedName>
        <fullName evidence="3">Cilia-and flagella-associated protein 20</fullName>
    </submittedName>
</protein>
<keyword evidence="3" id="KW-0282">Flagellum</keyword>
<gene>
    <name evidence="3" type="ORF">D4764_06G0010100</name>
</gene>
<feature type="domain" description="CFA20" evidence="2">
    <location>
        <begin position="78"/>
        <end position="157"/>
    </location>
</feature>
<feature type="compositionally biased region" description="Low complexity" evidence="1">
    <location>
        <begin position="41"/>
        <end position="62"/>
    </location>
</feature>
<feature type="domain" description="CFA20" evidence="2">
    <location>
        <begin position="233"/>
        <end position="412"/>
    </location>
</feature>
<proteinExistence type="predicted"/>
<keyword evidence="3" id="KW-0969">Cilium</keyword>
<dbReference type="AlphaFoldDB" id="A0A5C6N1B4"/>
<feature type="compositionally biased region" description="Polar residues" evidence="1">
    <location>
        <begin position="217"/>
        <end position="229"/>
    </location>
</feature>
<dbReference type="Pfam" id="PF05018">
    <property type="entry name" value="CFA20_dom"/>
    <property type="match status" value="3"/>
</dbReference>
<evidence type="ECO:0000313" key="3">
    <source>
        <dbReference type="EMBL" id="TWW59480.1"/>
    </source>
</evidence>
<feature type="domain" description="CFA20" evidence="2">
    <location>
        <begin position="463"/>
        <end position="641"/>
    </location>
</feature>
<dbReference type="InterPro" id="IPR040441">
    <property type="entry name" value="CFA20/CFAP20DC"/>
</dbReference>
<evidence type="ECO:0000256" key="1">
    <source>
        <dbReference type="SAM" id="MobiDB-lite"/>
    </source>
</evidence>
<dbReference type="InterPro" id="IPR007714">
    <property type="entry name" value="CFA20_dom"/>
</dbReference>
<feature type="region of interest" description="Disordered" evidence="1">
    <location>
        <begin position="205"/>
        <end position="232"/>
    </location>
</feature>
<evidence type="ECO:0000313" key="4">
    <source>
        <dbReference type="Proteomes" id="UP000324091"/>
    </source>
</evidence>